<proteinExistence type="predicted"/>
<dbReference type="EMBL" id="CAJJDO010000008">
    <property type="protein sequence ID" value="CAD8139723.1"/>
    <property type="molecule type" value="Genomic_DNA"/>
</dbReference>
<gene>
    <name evidence="2" type="ORF">PPENT_87.1.T0080262</name>
</gene>
<evidence type="ECO:0008006" key="4">
    <source>
        <dbReference type="Google" id="ProtNLM"/>
    </source>
</evidence>
<reference evidence="2" key="1">
    <citation type="submission" date="2021-01" db="EMBL/GenBank/DDBJ databases">
        <authorList>
            <consortium name="Genoscope - CEA"/>
            <person name="William W."/>
        </authorList>
    </citation>
    <scope>NUCLEOTIDE SEQUENCE</scope>
</reference>
<accession>A0A8S1SH52</accession>
<keyword evidence="1" id="KW-0472">Membrane</keyword>
<sequence length="152" mass="18729">MKNYKTSNDSVYKRFVFYDNFVNLLFINFINTYYFILMTNLYKGFFNKSKKYQQQIQMKKINILKNNQSLKVEKKHCFEKNDSKQITIQKHPKRNWMHKKYFLFEKAAKGQYQFKQIKLFIMDLNFILQRNLNASRFLDLQKCFNVQENQSH</sequence>
<organism evidence="2 3">
    <name type="scientific">Paramecium pentaurelia</name>
    <dbReference type="NCBI Taxonomy" id="43138"/>
    <lineage>
        <taxon>Eukaryota</taxon>
        <taxon>Sar</taxon>
        <taxon>Alveolata</taxon>
        <taxon>Ciliophora</taxon>
        <taxon>Intramacronucleata</taxon>
        <taxon>Oligohymenophorea</taxon>
        <taxon>Peniculida</taxon>
        <taxon>Parameciidae</taxon>
        <taxon>Paramecium</taxon>
    </lineage>
</organism>
<comment type="caution">
    <text evidence="2">The sequence shown here is derived from an EMBL/GenBank/DDBJ whole genome shotgun (WGS) entry which is preliminary data.</text>
</comment>
<keyword evidence="1" id="KW-0812">Transmembrane</keyword>
<evidence type="ECO:0000313" key="3">
    <source>
        <dbReference type="Proteomes" id="UP000689195"/>
    </source>
</evidence>
<protein>
    <recommendedName>
        <fullName evidence="4">Transmembrane protein</fullName>
    </recommendedName>
</protein>
<name>A0A8S1SH52_9CILI</name>
<feature type="transmembrane region" description="Helical" evidence="1">
    <location>
        <begin position="20"/>
        <end position="42"/>
    </location>
</feature>
<keyword evidence="3" id="KW-1185">Reference proteome</keyword>
<keyword evidence="1" id="KW-1133">Transmembrane helix</keyword>
<evidence type="ECO:0000313" key="2">
    <source>
        <dbReference type="EMBL" id="CAD8139723.1"/>
    </source>
</evidence>
<dbReference type="AlphaFoldDB" id="A0A8S1SH52"/>
<dbReference type="Proteomes" id="UP000689195">
    <property type="component" value="Unassembled WGS sequence"/>
</dbReference>
<evidence type="ECO:0000256" key="1">
    <source>
        <dbReference type="SAM" id="Phobius"/>
    </source>
</evidence>